<evidence type="ECO:0000313" key="3">
    <source>
        <dbReference type="EMBL" id="GGS53309.1"/>
    </source>
</evidence>
<evidence type="ECO:0000259" key="2">
    <source>
        <dbReference type="PROSITE" id="PS51186"/>
    </source>
</evidence>
<gene>
    <name evidence="3" type="ORF">GCM10010238_48410</name>
</gene>
<accession>A0A918LIR4</accession>
<dbReference type="InterPro" id="IPR016181">
    <property type="entry name" value="Acyl_CoA_acyltransferase"/>
</dbReference>
<evidence type="ECO:0000313" key="4">
    <source>
        <dbReference type="Proteomes" id="UP000653493"/>
    </source>
</evidence>
<evidence type="ECO:0000256" key="1">
    <source>
        <dbReference type="SAM" id="MobiDB-lite"/>
    </source>
</evidence>
<keyword evidence="4" id="KW-1185">Reference proteome</keyword>
<dbReference type="InterPro" id="IPR000182">
    <property type="entry name" value="GNAT_dom"/>
</dbReference>
<dbReference type="PROSITE" id="PS51186">
    <property type="entry name" value="GNAT"/>
    <property type="match status" value="1"/>
</dbReference>
<reference evidence="3" key="1">
    <citation type="journal article" date="2014" name="Int. J. Syst. Evol. Microbiol.">
        <title>Complete genome sequence of Corynebacterium casei LMG S-19264T (=DSM 44701T), isolated from a smear-ripened cheese.</title>
        <authorList>
            <consortium name="US DOE Joint Genome Institute (JGI-PGF)"/>
            <person name="Walter F."/>
            <person name="Albersmeier A."/>
            <person name="Kalinowski J."/>
            <person name="Ruckert C."/>
        </authorList>
    </citation>
    <scope>NUCLEOTIDE SEQUENCE</scope>
    <source>
        <strain evidence="3">JCM 4234</strain>
    </source>
</reference>
<dbReference type="Proteomes" id="UP000653493">
    <property type="component" value="Unassembled WGS sequence"/>
</dbReference>
<dbReference type="EMBL" id="BMSL01000017">
    <property type="protein sequence ID" value="GGS53309.1"/>
    <property type="molecule type" value="Genomic_DNA"/>
</dbReference>
<name>A0A918LIR4_STRGD</name>
<feature type="region of interest" description="Disordered" evidence="1">
    <location>
        <begin position="200"/>
        <end position="239"/>
    </location>
</feature>
<proteinExistence type="predicted"/>
<dbReference type="Gene3D" id="3.40.630.30">
    <property type="match status" value="1"/>
</dbReference>
<feature type="domain" description="N-acetyltransferase" evidence="2">
    <location>
        <begin position="40"/>
        <end position="202"/>
    </location>
</feature>
<dbReference type="Pfam" id="PF00583">
    <property type="entry name" value="Acetyltransf_1"/>
    <property type="match status" value="1"/>
</dbReference>
<reference evidence="3" key="2">
    <citation type="submission" date="2020-09" db="EMBL/GenBank/DDBJ databases">
        <authorList>
            <person name="Sun Q."/>
            <person name="Ohkuma M."/>
        </authorList>
    </citation>
    <scope>NUCLEOTIDE SEQUENCE</scope>
    <source>
        <strain evidence="3">JCM 4234</strain>
    </source>
</reference>
<feature type="compositionally biased region" description="Polar residues" evidence="1">
    <location>
        <begin position="230"/>
        <end position="239"/>
    </location>
</feature>
<sequence>MGGPTAWSPPYAAVRDTYAHPAGSGTATDWTSLLRDGATTRTRLAATGDLPSVNALHARCSPQSLVLRYLTGRRHLSAAEWRTLVAPPAGLTWVTHPADEPDRVIAVTHVLHIGTPGLGTAREAGPGPAELALLVDDIWQNRGLGAALTRQAVTVARQRGHSELHALVLADNRPALALARSLGAAVTPEGSQCTVRLSLTRRDEAAPRRSRGAADGVHPRGNPRRAAPDGTTTAPSPAG</sequence>
<dbReference type="SUPFAM" id="SSF55729">
    <property type="entry name" value="Acyl-CoA N-acyltransferases (Nat)"/>
    <property type="match status" value="1"/>
</dbReference>
<comment type="caution">
    <text evidence="3">The sequence shown here is derived from an EMBL/GenBank/DDBJ whole genome shotgun (WGS) entry which is preliminary data.</text>
</comment>
<dbReference type="GO" id="GO:0016747">
    <property type="term" value="F:acyltransferase activity, transferring groups other than amino-acyl groups"/>
    <property type="evidence" value="ECO:0007669"/>
    <property type="project" value="InterPro"/>
</dbReference>
<organism evidence="3 4">
    <name type="scientific">Streptomyces griseoviridis</name>
    <dbReference type="NCBI Taxonomy" id="45398"/>
    <lineage>
        <taxon>Bacteria</taxon>
        <taxon>Bacillati</taxon>
        <taxon>Actinomycetota</taxon>
        <taxon>Actinomycetes</taxon>
        <taxon>Kitasatosporales</taxon>
        <taxon>Streptomycetaceae</taxon>
        <taxon>Streptomyces</taxon>
    </lineage>
</organism>
<protein>
    <recommendedName>
        <fullName evidence="2">N-acetyltransferase domain-containing protein</fullName>
    </recommendedName>
</protein>
<dbReference type="AlphaFoldDB" id="A0A918LIR4"/>